<proteinExistence type="predicted"/>
<name>A0A0H3ZX05_9VIBR</name>
<accession>A0A0H3ZX05</accession>
<reference evidence="1" key="1">
    <citation type="journal article" date="2015" name="MBio">
        <title>Eco-Evolutionary Dynamics of Episomes among Ecologically Cohesive Bacterial Populations.</title>
        <authorList>
            <person name="Xue H."/>
            <person name="Cordero O.X."/>
            <person name="Camas F.M."/>
            <person name="Trimble W."/>
            <person name="Meyer F."/>
            <person name="Guglielmini J."/>
            <person name="Rocha E.P."/>
            <person name="Polz M.F."/>
        </authorList>
    </citation>
    <scope>NUCLEOTIDE SEQUENCE</scope>
    <source>
        <strain evidence="1">FF_273</strain>
    </source>
</reference>
<dbReference type="AlphaFoldDB" id="A0A0H3ZX05"/>
<dbReference type="EMBL" id="KP795710">
    <property type="protein sequence ID" value="AKN40898.1"/>
    <property type="molecule type" value="Genomic_DNA"/>
</dbReference>
<evidence type="ECO:0000313" key="1">
    <source>
        <dbReference type="EMBL" id="AKN40898.1"/>
    </source>
</evidence>
<protein>
    <submittedName>
        <fullName evidence="1">Uncharacterized protein</fullName>
    </submittedName>
</protein>
<organism evidence="1">
    <name type="scientific">Vibrio sp. FF_273</name>
    <dbReference type="NCBI Taxonomy" id="1652830"/>
    <lineage>
        <taxon>Bacteria</taxon>
        <taxon>Pseudomonadati</taxon>
        <taxon>Pseudomonadota</taxon>
        <taxon>Gammaproteobacteria</taxon>
        <taxon>Vibrionales</taxon>
        <taxon>Vibrionaceae</taxon>
        <taxon>Vibrio</taxon>
    </lineage>
</organism>
<sequence>MSLAEHSSTSVLVLYFPVYKSGHNFDFNDLSMSTLTSFFLV</sequence>